<proteinExistence type="predicted"/>
<accession>A0ABY2XMM2</accession>
<sequence length="198" mass="21588">MDTARFPFSALPSEGPFTFVMVARLIGDKGVREYVAAAAQVARRHPDVRFLLIGPQGVSNSSAILPEEMERWREEGVVEYLGEQDDVRPFIAESHVLVLPSYREGMPRTVLEAASMGRPAIVTDVPGCRQAVVNGETGWLCEVKSAESLAACMEDCLALPRDTLAAAGQTARRRIEAEFDERLVVRAALDCLTAGKPT</sequence>
<dbReference type="SUPFAM" id="SSF53756">
    <property type="entry name" value="UDP-Glycosyltransferase/glycogen phosphorylase"/>
    <property type="match status" value="1"/>
</dbReference>
<dbReference type="Pfam" id="PF13692">
    <property type="entry name" value="Glyco_trans_1_4"/>
    <property type="match status" value="1"/>
</dbReference>
<dbReference type="PANTHER" id="PTHR12526:SF638">
    <property type="entry name" value="SPORE COAT PROTEIN SA"/>
    <property type="match status" value="1"/>
</dbReference>
<comment type="caution">
    <text evidence="1">The sequence shown here is derived from an EMBL/GenBank/DDBJ whole genome shotgun (WGS) entry which is preliminary data.</text>
</comment>
<dbReference type="EMBL" id="VCQT01000022">
    <property type="protein sequence ID" value="TMW13621.1"/>
    <property type="molecule type" value="Genomic_DNA"/>
</dbReference>
<dbReference type="RefSeq" id="WP_138771662.1">
    <property type="nucleotide sequence ID" value="NZ_JBHSSX010000011.1"/>
</dbReference>
<dbReference type="Gene3D" id="3.40.50.2000">
    <property type="entry name" value="Glycogen Phosphorylase B"/>
    <property type="match status" value="1"/>
</dbReference>
<organism evidence="1 2">
    <name type="scientific">Alloalcanivorax gelatiniphagus</name>
    <dbReference type="NCBI Taxonomy" id="1194167"/>
    <lineage>
        <taxon>Bacteria</taxon>
        <taxon>Pseudomonadati</taxon>
        <taxon>Pseudomonadota</taxon>
        <taxon>Gammaproteobacteria</taxon>
        <taxon>Oceanospirillales</taxon>
        <taxon>Alcanivoracaceae</taxon>
        <taxon>Alloalcanivorax</taxon>
    </lineage>
</organism>
<dbReference type="Proteomes" id="UP000739180">
    <property type="component" value="Unassembled WGS sequence"/>
</dbReference>
<reference evidence="1 2" key="1">
    <citation type="submission" date="2019-05" db="EMBL/GenBank/DDBJ databases">
        <title>Genome of Alcanivorax gelatiniphagus, an oil degrading marine bacteria.</title>
        <authorList>
            <person name="Kwon K.K."/>
        </authorList>
    </citation>
    <scope>NUCLEOTIDE SEQUENCE [LARGE SCALE GENOMIC DNA]</scope>
    <source>
        <strain evidence="1 2">MEBiC 08158</strain>
    </source>
</reference>
<evidence type="ECO:0000313" key="2">
    <source>
        <dbReference type="Proteomes" id="UP000739180"/>
    </source>
</evidence>
<dbReference type="PANTHER" id="PTHR12526">
    <property type="entry name" value="GLYCOSYLTRANSFERASE"/>
    <property type="match status" value="1"/>
</dbReference>
<evidence type="ECO:0000313" key="1">
    <source>
        <dbReference type="EMBL" id="TMW13621.1"/>
    </source>
</evidence>
<protein>
    <submittedName>
        <fullName evidence="1">Glycosyltransferase family 4 protein</fullName>
    </submittedName>
</protein>
<keyword evidence="2" id="KW-1185">Reference proteome</keyword>
<name>A0ABY2XMM2_9GAMM</name>
<gene>
    <name evidence="1" type="ORF">FGS76_05680</name>
</gene>